<sequence>MDHDQNHDSDTEDLTPEGEEPTFDFDELAEEMPGETPLDGVEEPDAAGELANLREQVADLDGRLKRTAADYQNYVRRSAREVLSAREQGKAELVRALITSLDHLDRAVAVDAASTTAAEVQRGVSSTIEELGKAMAAAGVTKLTPAPGDEFDPNIHEALMHTPAEGVESGKVAATLMPGYLVGEVPVRPAQVSVAQ</sequence>
<dbReference type="PRINTS" id="PR00773">
    <property type="entry name" value="GRPEPROTEIN"/>
</dbReference>
<feature type="compositionally biased region" description="Acidic residues" evidence="6">
    <location>
        <begin position="10"/>
        <end position="33"/>
    </location>
</feature>
<evidence type="ECO:0000313" key="7">
    <source>
        <dbReference type="EMBL" id="BAM04145.1"/>
    </source>
</evidence>
<protein>
    <recommendedName>
        <fullName evidence="3 4">Protein GrpE</fullName>
    </recommendedName>
    <alternativeName>
        <fullName evidence="3">HSP-70 cofactor</fullName>
    </alternativeName>
</protein>
<feature type="region of interest" description="Disordered" evidence="6">
    <location>
        <begin position="1"/>
        <end position="43"/>
    </location>
</feature>
<dbReference type="GO" id="GO:0000774">
    <property type="term" value="F:adenyl-nucleotide exchange factor activity"/>
    <property type="evidence" value="ECO:0007669"/>
    <property type="project" value="InterPro"/>
</dbReference>
<dbReference type="SUPFAM" id="SSF58014">
    <property type="entry name" value="Coiled-coil domain of nucleotide exchange factor GrpE"/>
    <property type="match status" value="1"/>
</dbReference>
<gene>
    <name evidence="3 7" type="primary">grpE</name>
    <name evidence="7" type="ordered locus">PSMK_19860</name>
</gene>
<comment type="subcellular location">
    <subcellularLocation>
        <location evidence="3">Cytoplasm</location>
    </subcellularLocation>
</comment>
<dbReference type="Gene3D" id="3.90.20.20">
    <property type="match status" value="1"/>
</dbReference>
<organism evidence="7 8">
    <name type="scientific">Phycisphaera mikurensis (strain NBRC 102666 / KCTC 22515 / FYK2301M01)</name>
    <dbReference type="NCBI Taxonomy" id="1142394"/>
    <lineage>
        <taxon>Bacteria</taxon>
        <taxon>Pseudomonadati</taxon>
        <taxon>Planctomycetota</taxon>
        <taxon>Phycisphaerae</taxon>
        <taxon>Phycisphaerales</taxon>
        <taxon>Phycisphaeraceae</taxon>
        <taxon>Phycisphaera</taxon>
    </lineage>
</organism>
<dbReference type="RefSeq" id="WP_014437363.1">
    <property type="nucleotide sequence ID" value="NC_017080.1"/>
</dbReference>
<dbReference type="GO" id="GO:0005737">
    <property type="term" value="C:cytoplasm"/>
    <property type="evidence" value="ECO:0007669"/>
    <property type="project" value="UniProtKB-SubCell"/>
</dbReference>
<dbReference type="HOGENOM" id="CLU_057217_4_2_0"/>
<dbReference type="PATRIC" id="fig|1142394.8.peg.2047"/>
<dbReference type="PANTHER" id="PTHR21237">
    <property type="entry name" value="GRPE PROTEIN"/>
    <property type="match status" value="1"/>
</dbReference>
<dbReference type="Proteomes" id="UP000007881">
    <property type="component" value="Chromosome"/>
</dbReference>
<evidence type="ECO:0000256" key="6">
    <source>
        <dbReference type="SAM" id="MobiDB-lite"/>
    </source>
</evidence>
<accession>I0IFV7</accession>
<dbReference type="STRING" id="1142394.PSMK_19860"/>
<keyword evidence="2 3" id="KW-0143">Chaperone</keyword>
<dbReference type="EMBL" id="AP012338">
    <property type="protein sequence ID" value="BAM04145.1"/>
    <property type="molecule type" value="Genomic_DNA"/>
</dbReference>
<dbReference type="InterPro" id="IPR000740">
    <property type="entry name" value="GrpE"/>
</dbReference>
<evidence type="ECO:0000256" key="5">
    <source>
        <dbReference type="RuleBase" id="RU004478"/>
    </source>
</evidence>
<dbReference type="eggNOG" id="COG0576">
    <property type="taxonomic scope" value="Bacteria"/>
</dbReference>
<name>I0IFV7_PHYMF</name>
<comment type="function">
    <text evidence="3 4">Participates actively in the response to hyperosmotic and heat shock by preventing the aggregation of stress-denatured proteins, in association with DnaK and GrpE. It is the nucleotide exchange factor for DnaK and may function as a thermosensor. Unfolded proteins bind initially to DnaJ; upon interaction with the DnaJ-bound protein, DnaK hydrolyzes its bound ATP, resulting in the formation of a stable complex. GrpE releases ADP from DnaK; ATP binding to DnaK triggers the release of the substrate protein, thus completing the reaction cycle. Several rounds of ATP-dependent interactions between DnaJ, DnaK and GrpE are required for fully efficient folding.</text>
</comment>
<dbReference type="PANTHER" id="PTHR21237:SF23">
    <property type="entry name" value="GRPE PROTEIN HOMOLOG, MITOCHONDRIAL"/>
    <property type="match status" value="1"/>
</dbReference>
<keyword evidence="3 4" id="KW-0346">Stress response</keyword>
<comment type="subunit">
    <text evidence="3">Homodimer.</text>
</comment>
<dbReference type="HAMAP" id="MF_01151">
    <property type="entry name" value="GrpE"/>
    <property type="match status" value="1"/>
</dbReference>
<reference evidence="7 8" key="1">
    <citation type="submission" date="2012-02" db="EMBL/GenBank/DDBJ databases">
        <title>Complete genome sequence of Phycisphaera mikurensis NBRC 102666.</title>
        <authorList>
            <person name="Ankai A."/>
            <person name="Hosoyama A."/>
            <person name="Terui Y."/>
            <person name="Sekine M."/>
            <person name="Fukai R."/>
            <person name="Kato Y."/>
            <person name="Nakamura S."/>
            <person name="Yamada-Narita S."/>
            <person name="Kawakoshi A."/>
            <person name="Fukunaga Y."/>
            <person name="Yamazaki S."/>
            <person name="Fujita N."/>
        </authorList>
    </citation>
    <scope>NUCLEOTIDE SEQUENCE [LARGE SCALE GENOMIC DNA]</scope>
    <source>
        <strain evidence="8">NBRC 102666 / KCTC 22515 / FYK2301M01</strain>
    </source>
</reference>
<dbReference type="GO" id="GO:0051087">
    <property type="term" value="F:protein-folding chaperone binding"/>
    <property type="evidence" value="ECO:0007669"/>
    <property type="project" value="InterPro"/>
</dbReference>
<dbReference type="GO" id="GO:0006457">
    <property type="term" value="P:protein folding"/>
    <property type="evidence" value="ECO:0007669"/>
    <property type="project" value="InterPro"/>
</dbReference>
<dbReference type="GO" id="GO:0042803">
    <property type="term" value="F:protein homodimerization activity"/>
    <property type="evidence" value="ECO:0007669"/>
    <property type="project" value="InterPro"/>
</dbReference>
<comment type="similarity">
    <text evidence="1 3 5">Belongs to the GrpE family.</text>
</comment>
<dbReference type="AlphaFoldDB" id="I0IFV7"/>
<dbReference type="CDD" id="cd00446">
    <property type="entry name" value="GrpE"/>
    <property type="match status" value="1"/>
</dbReference>
<dbReference type="PROSITE" id="PS01071">
    <property type="entry name" value="GRPE"/>
    <property type="match status" value="1"/>
</dbReference>
<keyword evidence="8" id="KW-1185">Reference proteome</keyword>
<evidence type="ECO:0000256" key="4">
    <source>
        <dbReference type="RuleBase" id="RU000639"/>
    </source>
</evidence>
<dbReference type="Pfam" id="PF01025">
    <property type="entry name" value="GrpE"/>
    <property type="match status" value="1"/>
</dbReference>
<evidence type="ECO:0000313" key="8">
    <source>
        <dbReference type="Proteomes" id="UP000007881"/>
    </source>
</evidence>
<dbReference type="KEGG" id="phm:PSMK_19860"/>
<dbReference type="InterPro" id="IPR009012">
    <property type="entry name" value="GrpE_head"/>
</dbReference>
<dbReference type="OrthoDB" id="9812586at2"/>
<dbReference type="GO" id="GO:0051082">
    <property type="term" value="F:unfolded protein binding"/>
    <property type="evidence" value="ECO:0007669"/>
    <property type="project" value="TreeGrafter"/>
</dbReference>
<proteinExistence type="inferred from homology"/>
<evidence type="ECO:0000256" key="1">
    <source>
        <dbReference type="ARBA" id="ARBA00009054"/>
    </source>
</evidence>
<dbReference type="SUPFAM" id="SSF51064">
    <property type="entry name" value="Head domain of nucleotide exchange factor GrpE"/>
    <property type="match status" value="1"/>
</dbReference>
<evidence type="ECO:0000256" key="3">
    <source>
        <dbReference type="HAMAP-Rule" id="MF_01151"/>
    </source>
</evidence>
<dbReference type="InterPro" id="IPR013805">
    <property type="entry name" value="GrpE_CC"/>
</dbReference>
<dbReference type="Gene3D" id="2.30.22.10">
    <property type="entry name" value="Head domain of nucleotide exchange factor GrpE"/>
    <property type="match status" value="1"/>
</dbReference>
<keyword evidence="3" id="KW-0963">Cytoplasm</keyword>
<evidence type="ECO:0000256" key="2">
    <source>
        <dbReference type="ARBA" id="ARBA00023186"/>
    </source>
</evidence>